<keyword evidence="2" id="KW-1185">Reference proteome</keyword>
<sequence length="120" mass="13460">MIQVQENVDEPVRVEISSDENYEELYEDINIPIEAIAVTPPAIASSKVLAALITKISNLAESSNVGCSKVQSSTFERYSDERLQLKVRRRDPRPAVVMGSAIETPVISMHNKKQFKMKKI</sequence>
<evidence type="ECO:0000313" key="2">
    <source>
        <dbReference type="Proteomes" id="UP001229421"/>
    </source>
</evidence>
<organism evidence="1 2">
    <name type="scientific">Tagetes erecta</name>
    <name type="common">African marigold</name>
    <dbReference type="NCBI Taxonomy" id="13708"/>
    <lineage>
        <taxon>Eukaryota</taxon>
        <taxon>Viridiplantae</taxon>
        <taxon>Streptophyta</taxon>
        <taxon>Embryophyta</taxon>
        <taxon>Tracheophyta</taxon>
        <taxon>Spermatophyta</taxon>
        <taxon>Magnoliopsida</taxon>
        <taxon>eudicotyledons</taxon>
        <taxon>Gunneridae</taxon>
        <taxon>Pentapetalae</taxon>
        <taxon>asterids</taxon>
        <taxon>campanulids</taxon>
        <taxon>Asterales</taxon>
        <taxon>Asteraceae</taxon>
        <taxon>Asteroideae</taxon>
        <taxon>Heliantheae alliance</taxon>
        <taxon>Tageteae</taxon>
        <taxon>Tagetes</taxon>
    </lineage>
</organism>
<reference evidence="1" key="1">
    <citation type="journal article" date="2023" name="bioRxiv">
        <title>Improved chromosome-level genome assembly for marigold (Tagetes erecta).</title>
        <authorList>
            <person name="Jiang F."/>
            <person name="Yuan L."/>
            <person name="Wang S."/>
            <person name="Wang H."/>
            <person name="Xu D."/>
            <person name="Wang A."/>
            <person name="Fan W."/>
        </authorList>
    </citation>
    <scope>NUCLEOTIDE SEQUENCE</scope>
    <source>
        <strain evidence="1">WSJ</strain>
        <tissue evidence="1">Leaf</tissue>
    </source>
</reference>
<dbReference type="EMBL" id="JAUHHV010000012">
    <property type="protein sequence ID" value="KAK1406403.1"/>
    <property type="molecule type" value="Genomic_DNA"/>
</dbReference>
<evidence type="ECO:0000313" key="1">
    <source>
        <dbReference type="EMBL" id="KAK1406403.1"/>
    </source>
</evidence>
<gene>
    <name evidence="1" type="ORF">QVD17_41700</name>
</gene>
<dbReference type="AlphaFoldDB" id="A0AAD8JMC1"/>
<dbReference type="Proteomes" id="UP001229421">
    <property type="component" value="Unassembled WGS sequence"/>
</dbReference>
<accession>A0AAD8JMC1</accession>
<protein>
    <submittedName>
        <fullName evidence="1">Uncharacterized protein</fullName>
    </submittedName>
</protein>
<proteinExistence type="predicted"/>
<comment type="caution">
    <text evidence="1">The sequence shown here is derived from an EMBL/GenBank/DDBJ whole genome shotgun (WGS) entry which is preliminary data.</text>
</comment>
<name>A0AAD8JMC1_TARER</name>